<proteinExistence type="predicted"/>
<dbReference type="PANTHER" id="PTHR39364:SF1">
    <property type="entry name" value="DUF5045 DOMAIN-CONTAINING PROTEIN-RELATED"/>
    <property type="match status" value="1"/>
</dbReference>
<evidence type="ECO:0000313" key="1">
    <source>
        <dbReference type="Proteomes" id="UP000095282"/>
    </source>
</evidence>
<sequence>MAGKDGTKTCTDEGPIALKGFYGLADHPNHGIIASILKRRNRKFTLPDEVKKMCKQVEEYKTAADHLHQSLMFMLVENPTTSKQLVENVRTEPNLRKAAAYLRTYDGLNRQGRKLDSKEGKELESLEPVSKLLLNLDAEHERRVRKQLENLKPLTKLIGEDYWEYARLRKVYWDALEAFDDAVTQQNKERTEQSEQNTANAQKYRNECRQKLIDFIGKSIFDQKTKHADSVLKFRDEAVLYHRAMAELIPYVEEKKPENKSAIKPPSSK</sequence>
<dbReference type="SUPFAM" id="SSF103657">
    <property type="entry name" value="BAR/IMD domain-like"/>
    <property type="match status" value="1"/>
</dbReference>
<protein>
    <submittedName>
        <fullName evidence="2">BAR domain-containing protein</fullName>
    </submittedName>
</protein>
<reference evidence="2" key="1">
    <citation type="submission" date="2016-11" db="UniProtKB">
        <authorList>
            <consortium name="WormBaseParasite"/>
        </authorList>
    </citation>
    <scope>IDENTIFICATION</scope>
</reference>
<dbReference type="Proteomes" id="UP000095282">
    <property type="component" value="Unplaced"/>
</dbReference>
<dbReference type="Gene3D" id="1.20.1270.60">
    <property type="entry name" value="Arfaptin homology (AH) domain/BAR domain"/>
    <property type="match status" value="1"/>
</dbReference>
<evidence type="ECO:0000313" key="2">
    <source>
        <dbReference type="WBParaSite" id="Csp11.Scaffold630.g20625.t1"/>
    </source>
</evidence>
<accession>A0A1I7UYJ4</accession>
<dbReference type="WBParaSite" id="Csp11.Scaffold630.g20625.t1">
    <property type="protein sequence ID" value="Csp11.Scaffold630.g20625.t1"/>
    <property type="gene ID" value="Csp11.Scaffold630.g20625"/>
</dbReference>
<dbReference type="STRING" id="1561998.A0A1I7UYJ4"/>
<dbReference type="InterPro" id="IPR027267">
    <property type="entry name" value="AH/BAR_dom_sf"/>
</dbReference>
<dbReference type="eggNOG" id="ENOG502TFMY">
    <property type="taxonomic scope" value="Eukaryota"/>
</dbReference>
<dbReference type="PANTHER" id="PTHR39364">
    <property type="entry name" value="PROTEIN CBG04867"/>
    <property type="match status" value="1"/>
</dbReference>
<name>A0A1I7UYJ4_9PELO</name>
<dbReference type="AlphaFoldDB" id="A0A1I7UYJ4"/>
<keyword evidence="1" id="KW-1185">Reference proteome</keyword>
<organism evidence="1 2">
    <name type="scientific">Caenorhabditis tropicalis</name>
    <dbReference type="NCBI Taxonomy" id="1561998"/>
    <lineage>
        <taxon>Eukaryota</taxon>
        <taxon>Metazoa</taxon>
        <taxon>Ecdysozoa</taxon>
        <taxon>Nematoda</taxon>
        <taxon>Chromadorea</taxon>
        <taxon>Rhabditida</taxon>
        <taxon>Rhabditina</taxon>
        <taxon>Rhabditomorpha</taxon>
        <taxon>Rhabditoidea</taxon>
        <taxon>Rhabditidae</taxon>
        <taxon>Peloderinae</taxon>
        <taxon>Caenorhabditis</taxon>
    </lineage>
</organism>